<organism evidence="10 13">
    <name type="scientific">Rotaria socialis</name>
    <dbReference type="NCBI Taxonomy" id="392032"/>
    <lineage>
        <taxon>Eukaryota</taxon>
        <taxon>Metazoa</taxon>
        <taxon>Spiralia</taxon>
        <taxon>Gnathifera</taxon>
        <taxon>Rotifera</taxon>
        <taxon>Eurotatoria</taxon>
        <taxon>Bdelloidea</taxon>
        <taxon>Philodinida</taxon>
        <taxon>Philodinidae</taxon>
        <taxon>Rotaria</taxon>
    </lineage>
</organism>
<dbReference type="OrthoDB" id="8121437at2759"/>
<dbReference type="InterPro" id="IPR026096">
    <property type="entry name" value="R-trans_p"/>
</dbReference>
<dbReference type="Pfam" id="PF13695">
    <property type="entry name" value="Zn_ribbon_3CxxC"/>
    <property type="match status" value="1"/>
</dbReference>
<keyword evidence="5" id="KW-0862">Zinc</keyword>
<dbReference type="PANTHER" id="PTHR14402:SF10">
    <property type="entry name" value="3CXXC-TYPE DOMAIN-CONTAINING PROTEIN"/>
    <property type="match status" value="1"/>
</dbReference>
<dbReference type="GO" id="GO:0031849">
    <property type="term" value="F:olfactory receptor binding"/>
    <property type="evidence" value="ECO:0007669"/>
    <property type="project" value="TreeGrafter"/>
</dbReference>
<dbReference type="GO" id="GO:0006612">
    <property type="term" value="P:protein targeting to membrane"/>
    <property type="evidence" value="ECO:0007669"/>
    <property type="project" value="TreeGrafter"/>
</dbReference>
<dbReference type="Proteomes" id="UP000663862">
    <property type="component" value="Unassembled WGS sequence"/>
</dbReference>
<evidence type="ECO:0000259" key="9">
    <source>
        <dbReference type="SMART" id="SM01328"/>
    </source>
</evidence>
<dbReference type="EMBL" id="CAJNYU010000720">
    <property type="protein sequence ID" value="CAF3385927.1"/>
    <property type="molecule type" value="Genomic_DNA"/>
</dbReference>
<dbReference type="Proteomes" id="UP000663869">
    <property type="component" value="Unassembled WGS sequence"/>
</dbReference>
<evidence type="ECO:0000313" key="13">
    <source>
        <dbReference type="Proteomes" id="UP000663825"/>
    </source>
</evidence>
<proteinExistence type="predicted"/>
<dbReference type="InterPro" id="IPR027377">
    <property type="entry name" value="ZAR1/RTP1-5-like_Znf-3CxxC"/>
</dbReference>
<evidence type="ECO:0000256" key="3">
    <source>
        <dbReference type="ARBA" id="ARBA00022723"/>
    </source>
</evidence>
<sequence length="301" mass="35681">MHNSYQSQLRRCSSVNDQDSFELKTDYDQHTSNLILQRKVSVHDDDSSTKENERHSEHTFTAKLDHNENKPVTQSFCPISDEDFLECEIKEELTFSSYVHDLELTKNVVDNVKKCFCFDTKTVFHAEFARLISIPLLLRHNVRYYLFAEEELVHWKFVNFNILYRQLDNAKAQFNCPNTDCQRAWTSMRARILFSVYLPTVRFIVLKIFGQNCQNCGTYTNARWYTDEICRVIKNLTLSLFETYHPDMLTNVKLEKNEEVIQNKQNHIHKLYYNHTQRQGKMLAQHANEYCEACRIGLCFT</sequence>
<name>A0A817UX16_9BILA</name>
<dbReference type="GO" id="GO:0008270">
    <property type="term" value="F:zinc ion binding"/>
    <property type="evidence" value="ECO:0007669"/>
    <property type="project" value="UniProtKB-KW"/>
</dbReference>
<comment type="subcellular location">
    <subcellularLocation>
        <location evidence="1">Membrane</location>
        <topology evidence="1">Single-pass membrane protein</topology>
    </subcellularLocation>
</comment>
<keyword evidence="3" id="KW-0479">Metal-binding</keyword>
<dbReference type="EMBL" id="CAJOBQ010000182">
    <property type="protein sequence ID" value="CAF4285474.1"/>
    <property type="molecule type" value="Genomic_DNA"/>
</dbReference>
<gene>
    <name evidence="11" type="ORF">FME351_LOCUS7696</name>
    <name evidence="10" type="ORF">TIS948_LOCUS21420</name>
    <name evidence="12" type="ORF">TSG867_LOCUS5273</name>
</gene>
<evidence type="ECO:0000256" key="5">
    <source>
        <dbReference type="ARBA" id="ARBA00022833"/>
    </source>
</evidence>
<evidence type="ECO:0000313" key="10">
    <source>
        <dbReference type="EMBL" id="CAF3331852.1"/>
    </source>
</evidence>
<dbReference type="PANTHER" id="PTHR14402">
    <property type="entry name" value="RECEPTOR TRANSPORTING PROTEIN"/>
    <property type="match status" value="1"/>
</dbReference>
<dbReference type="GO" id="GO:0051205">
    <property type="term" value="P:protein insertion into membrane"/>
    <property type="evidence" value="ECO:0007669"/>
    <property type="project" value="TreeGrafter"/>
</dbReference>
<keyword evidence="7" id="KW-0472">Membrane</keyword>
<evidence type="ECO:0000256" key="7">
    <source>
        <dbReference type="ARBA" id="ARBA00023136"/>
    </source>
</evidence>
<evidence type="ECO:0000313" key="11">
    <source>
        <dbReference type="EMBL" id="CAF3385927.1"/>
    </source>
</evidence>
<evidence type="ECO:0000256" key="8">
    <source>
        <dbReference type="SAM" id="MobiDB-lite"/>
    </source>
</evidence>
<feature type="domain" description="3CxxC-type" evidence="9">
    <location>
        <begin position="169"/>
        <end position="297"/>
    </location>
</feature>
<evidence type="ECO:0000256" key="1">
    <source>
        <dbReference type="ARBA" id="ARBA00004167"/>
    </source>
</evidence>
<reference evidence="10" key="1">
    <citation type="submission" date="2021-02" db="EMBL/GenBank/DDBJ databases">
        <authorList>
            <person name="Nowell W R."/>
        </authorList>
    </citation>
    <scope>NUCLEOTIDE SEQUENCE</scope>
</reference>
<feature type="region of interest" description="Disordered" evidence="8">
    <location>
        <begin position="41"/>
        <end position="61"/>
    </location>
</feature>
<comment type="caution">
    <text evidence="10">The sequence shown here is derived from an EMBL/GenBank/DDBJ whole genome shotgun (WGS) entry which is preliminary data.</text>
</comment>
<protein>
    <recommendedName>
        <fullName evidence="9">3CxxC-type domain-containing protein</fullName>
    </recommendedName>
</protein>
<evidence type="ECO:0000256" key="6">
    <source>
        <dbReference type="ARBA" id="ARBA00022989"/>
    </source>
</evidence>
<evidence type="ECO:0000256" key="4">
    <source>
        <dbReference type="ARBA" id="ARBA00022771"/>
    </source>
</evidence>
<dbReference type="Proteomes" id="UP000663825">
    <property type="component" value="Unassembled WGS sequence"/>
</dbReference>
<dbReference type="EMBL" id="CAJNXB010003684">
    <property type="protein sequence ID" value="CAF3331852.1"/>
    <property type="molecule type" value="Genomic_DNA"/>
</dbReference>
<keyword evidence="6" id="KW-1133">Transmembrane helix</keyword>
<accession>A0A817UX16</accession>
<keyword evidence="2" id="KW-0812">Transmembrane</keyword>
<keyword evidence="4" id="KW-0863">Zinc-finger</keyword>
<dbReference type="SMART" id="SM01328">
    <property type="entry name" value="zf-3CxxC"/>
    <property type="match status" value="1"/>
</dbReference>
<evidence type="ECO:0000256" key="2">
    <source>
        <dbReference type="ARBA" id="ARBA00022692"/>
    </source>
</evidence>
<dbReference type="AlphaFoldDB" id="A0A817UX16"/>
<dbReference type="GO" id="GO:0016020">
    <property type="term" value="C:membrane"/>
    <property type="evidence" value="ECO:0007669"/>
    <property type="project" value="UniProtKB-SubCell"/>
</dbReference>
<evidence type="ECO:0000313" key="12">
    <source>
        <dbReference type="EMBL" id="CAF4285474.1"/>
    </source>
</evidence>